<dbReference type="InterPro" id="IPR052164">
    <property type="entry name" value="Anthracycline_SecMetBiosynth"/>
</dbReference>
<dbReference type="InterPro" id="IPR037523">
    <property type="entry name" value="VOC_core"/>
</dbReference>
<dbReference type="PROSITE" id="PS51819">
    <property type="entry name" value="VOC"/>
    <property type="match status" value="1"/>
</dbReference>
<dbReference type="InterPro" id="IPR004360">
    <property type="entry name" value="Glyas_Fos-R_dOase_dom"/>
</dbReference>
<comment type="caution">
    <text evidence="3">The sequence shown here is derived from an EMBL/GenBank/DDBJ whole genome shotgun (WGS) entry which is preliminary data.</text>
</comment>
<evidence type="ECO:0000313" key="4">
    <source>
        <dbReference type="Proteomes" id="UP000545286"/>
    </source>
</evidence>
<evidence type="ECO:0000256" key="1">
    <source>
        <dbReference type="SAM" id="SignalP"/>
    </source>
</evidence>
<reference evidence="3 4" key="1">
    <citation type="submission" date="2020-08" db="EMBL/GenBank/DDBJ databases">
        <title>Sequencing the genomes of 1000 actinobacteria strains.</title>
        <authorList>
            <person name="Klenk H.-P."/>
        </authorList>
    </citation>
    <scope>NUCLEOTIDE SEQUENCE [LARGE SCALE GENOMIC DNA]</scope>
    <source>
        <strain evidence="3 4">DSM 20419</strain>
    </source>
</reference>
<dbReference type="AlphaFoldDB" id="A0A7W4UN30"/>
<keyword evidence="4" id="KW-1185">Reference proteome</keyword>
<dbReference type="GO" id="GO:0016829">
    <property type="term" value="F:lyase activity"/>
    <property type="evidence" value="ECO:0007669"/>
    <property type="project" value="UniProtKB-KW"/>
</dbReference>
<dbReference type="RefSeq" id="WP_244963973.1">
    <property type="nucleotide sequence ID" value="NZ_JACHWJ010000001.1"/>
</dbReference>
<protein>
    <submittedName>
        <fullName evidence="3">Putative enzyme related to lactoylglutathione lyase</fullName>
    </submittedName>
</protein>
<name>A0A7W4UN30_9MICO</name>
<evidence type="ECO:0000313" key="3">
    <source>
        <dbReference type="EMBL" id="MBB2956907.1"/>
    </source>
</evidence>
<dbReference type="Proteomes" id="UP000545286">
    <property type="component" value="Unassembled WGS sequence"/>
</dbReference>
<dbReference type="PANTHER" id="PTHR33993">
    <property type="entry name" value="GLYOXALASE-RELATED"/>
    <property type="match status" value="1"/>
</dbReference>
<organism evidence="3 4">
    <name type="scientific">Pseudoclavibacter helvolus</name>
    <dbReference type="NCBI Taxonomy" id="255205"/>
    <lineage>
        <taxon>Bacteria</taxon>
        <taxon>Bacillati</taxon>
        <taxon>Actinomycetota</taxon>
        <taxon>Actinomycetes</taxon>
        <taxon>Micrococcales</taxon>
        <taxon>Microbacteriaceae</taxon>
        <taxon>Pseudoclavibacter</taxon>
    </lineage>
</organism>
<accession>A0A7W4UN30</accession>
<dbReference type="PANTHER" id="PTHR33993:SF14">
    <property type="entry name" value="GB|AAF24581.1"/>
    <property type="match status" value="1"/>
</dbReference>
<proteinExistence type="predicted"/>
<dbReference type="SUPFAM" id="SSF54593">
    <property type="entry name" value="Glyoxalase/Bleomycin resistance protein/Dihydroxybiphenyl dioxygenase"/>
    <property type="match status" value="1"/>
</dbReference>
<dbReference type="Gene3D" id="3.10.180.10">
    <property type="entry name" value="2,3-Dihydroxybiphenyl 1,2-Dioxygenase, domain 1"/>
    <property type="match status" value="1"/>
</dbReference>
<evidence type="ECO:0000259" key="2">
    <source>
        <dbReference type="PROSITE" id="PS51819"/>
    </source>
</evidence>
<dbReference type="Pfam" id="PF00903">
    <property type="entry name" value="Glyoxalase"/>
    <property type="match status" value="1"/>
</dbReference>
<feature type="signal peptide" evidence="1">
    <location>
        <begin position="1"/>
        <end position="23"/>
    </location>
</feature>
<dbReference type="InterPro" id="IPR029068">
    <property type="entry name" value="Glyas_Bleomycin-R_OHBP_Dase"/>
</dbReference>
<sequence>MRALRWGTMMAVLQGLTTMVLTADDVEAAAAWYADVLGAEPYFRRPEEGTAQYVEFRLGPDEDEFGIMDRQFSPGAGGQGTSVTYWHVADIEATLASLLERGSTVHAPVMERGEGFFTASIVDPFGNVLGLMQSPHWAARH</sequence>
<keyword evidence="1" id="KW-0732">Signal</keyword>
<feature type="chain" id="PRO_5038613842" evidence="1">
    <location>
        <begin position="24"/>
        <end position="141"/>
    </location>
</feature>
<keyword evidence="3" id="KW-0456">Lyase</keyword>
<feature type="domain" description="VOC" evidence="2">
    <location>
        <begin position="15"/>
        <end position="134"/>
    </location>
</feature>
<dbReference type="EMBL" id="JACHWJ010000001">
    <property type="protein sequence ID" value="MBB2956907.1"/>
    <property type="molecule type" value="Genomic_DNA"/>
</dbReference>
<gene>
    <name evidence="3" type="ORF">FHX72_001019</name>
</gene>